<feature type="region of interest" description="Disordered" evidence="1">
    <location>
        <begin position="70"/>
        <end position="92"/>
    </location>
</feature>
<accession>C7IZH3</accession>
<evidence type="ECO:0000313" key="3">
    <source>
        <dbReference type="Proteomes" id="UP000000763"/>
    </source>
</evidence>
<protein>
    <submittedName>
        <fullName evidence="2">Os03g0760100 protein</fullName>
    </submittedName>
</protein>
<proteinExistence type="predicted"/>
<name>C7IZH3_ORYSJ</name>
<feature type="region of interest" description="Disordered" evidence="1">
    <location>
        <begin position="207"/>
        <end position="228"/>
    </location>
</feature>
<sequence length="228" mass="23527">MAFLGWAVDIARDSGASSSVVLTCDGYGSALYFSPWDSVPLPATASPDDGFLLPRFPDVCVQRSQFTNHLAPANGTGGGGSRTGVKEEASEVSTGLGCLRPVRGRPAVLGGGIRPRLPPPLSHAAVPRLPRRGGTPGTPPPCASPRRGRRRRVVLATDFEAICAPVGGGGALVPTLQDGQSTGTTIRLHLDAIAATTKTSRSNLCPPPVLAASRATVSDSRSSWPELS</sequence>
<dbReference type="Proteomes" id="UP000000763">
    <property type="component" value="Chromosome 3"/>
</dbReference>
<feature type="compositionally biased region" description="Polar residues" evidence="1">
    <location>
        <begin position="215"/>
        <end position="228"/>
    </location>
</feature>
<feature type="region of interest" description="Disordered" evidence="1">
    <location>
        <begin position="109"/>
        <end position="149"/>
    </location>
</feature>
<dbReference type="EMBL" id="AP008209">
    <property type="protein sequence ID" value="BAH92375.1"/>
    <property type="molecule type" value="Genomic_DNA"/>
</dbReference>
<evidence type="ECO:0000256" key="1">
    <source>
        <dbReference type="SAM" id="MobiDB-lite"/>
    </source>
</evidence>
<reference evidence="2 3" key="1">
    <citation type="journal article" date="2005" name="Nature">
        <title>The map-based sequence of the rice genome.</title>
        <authorList>
            <consortium name="International rice genome sequencing project (IRGSP)"/>
            <person name="Matsumoto T."/>
            <person name="Wu J."/>
            <person name="Kanamori H."/>
            <person name="Katayose Y."/>
            <person name="Fujisawa M."/>
            <person name="Namiki N."/>
            <person name="Mizuno H."/>
            <person name="Yamamoto K."/>
            <person name="Antonio B.A."/>
            <person name="Baba T."/>
            <person name="Sakata K."/>
            <person name="Nagamura Y."/>
            <person name="Aoki H."/>
            <person name="Arikawa K."/>
            <person name="Arita K."/>
            <person name="Bito T."/>
            <person name="Chiden Y."/>
            <person name="Fujitsuka N."/>
            <person name="Fukunaka R."/>
            <person name="Hamada M."/>
            <person name="Harada C."/>
            <person name="Hayashi A."/>
            <person name="Hijishita S."/>
            <person name="Honda M."/>
            <person name="Hosokawa S."/>
            <person name="Ichikawa Y."/>
            <person name="Idonuma A."/>
            <person name="Iijima M."/>
            <person name="Ikeda M."/>
            <person name="Ikeno M."/>
            <person name="Ito K."/>
            <person name="Ito S."/>
            <person name="Ito T."/>
            <person name="Ito Y."/>
            <person name="Ito Y."/>
            <person name="Iwabuchi A."/>
            <person name="Kamiya K."/>
            <person name="Karasawa W."/>
            <person name="Kurita K."/>
            <person name="Katagiri S."/>
            <person name="Kikuta A."/>
            <person name="Kobayashi H."/>
            <person name="Kobayashi N."/>
            <person name="Machita K."/>
            <person name="Maehara T."/>
            <person name="Masukawa M."/>
            <person name="Mizubayashi T."/>
            <person name="Mukai Y."/>
            <person name="Nagasaki H."/>
            <person name="Nagata Y."/>
            <person name="Naito S."/>
            <person name="Nakashima M."/>
            <person name="Nakama Y."/>
            <person name="Nakamichi Y."/>
            <person name="Nakamura M."/>
            <person name="Meguro A."/>
            <person name="Negishi M."/>
            <person name="Ohta I."/>
            <person name="Ohta T."/>
            <person name="Okamoto M."/>
            <person name="Ono N."/>
            <person name="Saji S."/>
            <person name="Sakaguchi M."/>
            <person name="Sakai K."/>
            <person name="Shibata M."/>
            <person name="Shimokawa T."/>
            <person name="Song J."/>
            <person name="Takazaki Y."/>
            <person name="Terasawa K."/>
            <person name="Tsugane M."/>
            <person name="Tsuji K."/>
            <person name="Ueda S."/>
            <person name="Waki K."/>
            <person name="Yamagata H."/>
            <person name="Yamamoto M."/>
            <person name="Yamamoto S."/>
            <person name="Yamane H."/>
            <person name="Yoshiki S."/>
            <person name="Yoshihara R."/>
            <person name="Yukawa K."/>
            <person name="Zhong H."/>
            <person name="Yano M."/>
            <person name="Yuan Q."/>
            <person name="Ouyang S."/>
            <person name="Liu J."/>
            <person name="Jones K.M."/>
            <person name="Gansberger K."/>
            <person name="Moffat K."/>
            <person name="Hill J."/>
            <person name="Bera J."/>
            <person name="Fadrosh D."/>
            <person name="Jin S."/>
            <person name="Johri S."/>
            <person name="Kim M."/>
            <person name="Overton L."/>
            <person name="Reardon M."/>
            <person name="Tsitrin T."/>
            <person name="Vuong H."/>
            <person name="Weaver B."/>
            <person name="Ciecko A."/>
            <person name="Tallon L."/>
            <person name="Jackson J."/>
            <person name="Pai G."/>
            <person name="Aken S.V."/>
            <person name="Utterback T."/>
            <person name="Reidmuller S."/>
            <person name="Feldblyum T."/>
            <person name="Hsiao J."/>
            <person name="Zismann V."/>
            <person name="Iobst S."/>
            <person name="de Vazeille A.R."/>
            <person name="Buell C.R."/>
            <person name="Ying K."/>
            <person name="Li Y."/>
            <person name="Lu T."/>
            <person name="Huang Y."/>
            <person name="Zhao Q."/>
            <person name="Feng Q."/>
            <person name="Zhang L."/>
            <person name="Zhu J."/>
            <person name="Weng Q."/>
            <person name="Mu J."/>
            <person name="Lu Y."/>
            <person name="Fan D."/>
            <person name="Liu Y."/>
            <person name="Guan J."/>
            <person name="Zhang Y."/>
            <person name="Yu S."/>
            <person name="Liu X."/>
            <person name="Zhang Y."/>
            <person name="Hong G."/>
            <person name="Han B."/>
            <person name="Choisne N."/>
            <person name="Demange N."/>
            <person name="Orjeda G."/>
            <person name="Samain S."/>
            <person name="Cattolico L."/>
            <person name="Pelletier E."/>
            <person name="Couloux A."/>
            <person name="Segurens B."/>
            <person name="Wincker P."/>
            <person name="D'Hont A."/>
            <person name="Scarpelli C."/>
            <person name="Weissenbach J."/>
            <person name="Salanoubat M."/>
            <person name="Quetier F."/>
            <person name="Yu Y."/>
            <person name="Kim H.R."/>
            <person name="Rambo T."/>
            <person name="Currie J."/>
            <person name="Collura K."/>
            <person name="Luo M."/>
            <person name="Yang T."/>
            <person name="Ammiraju J.S.S."/>
            <person name="Engler F."/>
            <person name="Soderlund C."/>
            <person name="Wing R.A."/>
            <person name="Palmer L.E."/>
            <person name="de la Bastide M."/>
            <person name="Spiegel L."/>
            <person name="Nascimento L."/>
            <person name="Zutavern T."/>
            <person name="O'Shaughnessy A."/>
            <person name="Dike S."/>
            <person name="Dedhia N."/>
            <person name="Preston R."/>
            <person name="Balija V."/>
            <person name="McCombie W.R."/>
            <person name="Chow T."/>
            <person name="Chen H."/>
            <person name="Chung M."/>
            <person name="Chen C."/>
            <person name="Shaw J."/>
            <person name="Wu H."/>
            <person name="Hsiao K."/>
            <person name="Chao Y."/>
            <person name="Chu M."/>
            <person name="Cheng C."/>
            <person name="Hour A."/>
            <person name="Lee P."/>
            <person name="Lin S."/>
            <person name="Lin Y."/>
            <person name="Liou J."/>
            <person name="Liu S."/>
            <person name="Hsing Y."/>
            <person name="Raghuvanshi S."/>
            <person name="Mohanty A."/>
            <person name="Bharti A.K."/>
            <person name="Gaur A."/>
            <person name="Gupta V."/>
            <person name="Kumar D."/>
            <person name="Ravi V."/>
            <person name="Vij S."/>
            <person name="Kapur A."/>
            <person name="Khurana P."/>
            <person name="Khurana P."/>
            <person name="Khurana J.P."/>
            <person name="Tyagi A.K."/>
            <person name="Gaikwad K."/>
            <person name="Singh A."/>
            <person name="Dalal V."/>
            <person name="Srivastava S."/>
            <person name="Dixit A."/>
            <person name="Pal A.K."/>
            <person name="Ghazi I.A."/>
            <person name="Yadav M."/>
            <person name="Pandit A."/>
            <person name="Bhargava A."/>
            <person name="Sureshbabu K."/>
            <person name="Batra K."/>
            <person name="Sharma T.R."/>
            <person name="Mohapatra T."/>
            <person name="Singh N.K."/>
            <person name="Messing J."/>
            <person name="Nelson A.B."/>
            <person name="Fuks G."/>
            <person name="Kavchok S."/>
            <person name="Keizer G."/>
            <person name="Linton E."/>
            <person name="Llaca V."/>
            <person name="Song R."/>
            <person name="Tanyolac B."/>
            <person name="Young S."/>
            <person name="Ho-Il K."/>
            <person name="Hahn J.H."/>
            <person name="Sangsakoo G."/>
            <person name="Vanavichit A."/>
            <person name="de Mattos Luiz.A.T."/>
            <person name="Zimmer P.D."/>
            <person name="Malone G."/>
            <person name="Dellagostin O."/>
            <person name="de Oliveira A.C."/>
            <person name="Bevan M."/>
            <person name="Bancroft I."/>
            <person name="Minx P."/>
            <person name="Cordum H."/>
            <person name="Wilson R."/>
            <person name="Cheng Z."/>
            <person name="Jin W."/>
            <person name="Jiang J."/>
            <person name="Leong S.A."/>
            <person name="Iwama H."/>
            <person name="Gojobori T."/>
            <person name="Itoh T."/>
            <person name="Niimura Y."/>
            <person name="Fujii Y."/>
            <person name="Habara T."/>
            <person name="Sakai H."/>
            <person name="Sato Y."/>
            <person name="Wilson G."/>
            <person name="Kumar K."/>
            <person name="McCouch S."/>
            <person name="Juretic N."/>
            <person name="Hoen D."/>
            <person name="Wright S."/>
            <person name="Bruskiewich R."/>
            <person name="Bureau T."/>
            <person name="Miyao A."/>
            <person name="Hirochika H."/>
            <person name="Nishikawa T."/>
            <person name="Kadowaki K."/>
            <person name="Sugiura M."/>
            <person name="Burr B."/>
            <person name="Sasaki T."/>
        </authorList>
    </citation>
    <scope>NUCLEOTIDE SEQUENCE [LARGE SCALE GENOMIC DNA]</scope>
    <source>
        <strain evidence="3">cv. Nipponbare</strain>
    </source>
</reference>
<evidence type="ECO:0000313" key="2">
    <source>
        <dbReference type="EMBL" id="BAH92375.1"/>
    </source>
</evidence>
<dbReference type="AlphaFoldDB" id="C7IZH3"/>
<organism evidence="2 3">
    <name type="scientific">Oryza sativa subsp. japonica</name>
    <name type="common">Rice</name>
    <dbReference type="NCBI Taxonomy" id="39947"/>
    <lineage>
        <taxon>Eukaryota</taxon>
        <taxon>Viridiplantae</taxon>
        <taxon>Streptophyta</taxon>
        <taxon>Embryophyta</taxon>
        <taxon>Tracheophyta</taxon>
        <taxon>Spermatophyta</taxon>
        <taxon>Magnoliopsida</taxon>
        <taxon>Liliopsida</taxon>
        <taxon>Poales</taxon>
        <taxon>Poaceae</taxon>
        <taxon>BOP clade</taxon>
        <taxon>Oryzoideae</taxon>
        <taxon>Oryzeae</taxon>
        <taxon>Oryzinae</taxon>
        <taxon>Oryza</taxon>
        <taxon>Oryza sativa</taxon>
    </lineage>
</organism>
<dbReference type="KEGG" id="dosa:Os03g0760100"/>
<gene>
    <name evidence="2" type="ordered locus">Os03g0760100</name>
</gene>
<reference evidence="3" key="2">
    <citation type="journal article" date="2008" name="Nucleic Acids Res.">
        <title>The rice annotation project database (RAP-DB): 2008 update.</title>
        <authorList>
            <consortium name="The rice annotation project (RAP)"/>
        </authorList>
    </citation>
    <scope>GENOME REANNOTATION</scope>
    <source>
        <strain evidence="3">cv. Nipponbare</strain>
    </source>
</reference>